<accession>A0ABS5C397</accession>
<evidence type="ECO:0000313" key="3">
    <source>
        <dbReference type="Proteomes" id="UP000676565"/>
    </source>
</evidence>
<organism evidence="2 3">
    <name type="scientific">Gemmata palustris</name>
    <dbReference type="NCBI Taxonomy" id="2822762"/>
    <lineage>
        <taxon>Bacteria</taxon>
        <taxon>Pseudomonadati</taxon>
        <taxon>Planctomycetota</taxon>
        <taxon>Planctomycetia</taxon>
        <taxon>Gemmatales</taxon>
        <taxon>Gemmataceae</taxon>
        <taxon>Gemmata</taxon>
    </lineage>
</organism>
<keyword evidence="3" id="KW-1185">Reference proteome</keyword>
<proteinExistence type="predicted"/>
<protein>
    <submittedName>
        <fullName evidence="2">Uncharacterized protein</fullName>
    </submittedName>
</protein>
<dbReference type="Proteomes" id="UP000676565">
    <property type="component" value="Unassembled WGS sequence"/>
</dbReference>
<reference evidence="2 3" key="1">
    <citation type="submission" date="2021-04" db="EMBL/GenBank/DDBJ databases">
        <authorList>
            <person name="Ivanova A."/>
        </authorList>
    </citation>
    <scope>NUCLEOTIDE SEQUENCE [LARGE SCALE GENOMIC DNA]</scope>
    <source>
        <strain evidence="2 3">G18</strain>
    </source>
</reference>
<dbReference type="RefSeq" id="WP_210662490.1">
    <property type="nucleotide sequence ID" value="NZ_JAGKQQ010000002.1"/>
</dbReference>
<gene>
    <name evidence="2" type="ORF">J8F10_34825</name>
</gene>
<name>A0ABS5C397_9BACT</name>
<keyword evidence="1" id="KW-0732">Signal</keyword>
<dbReference type="EMBL" id="JAGKQQ010000002">
    <property type="protein sequence ID" value="MBP3960430.1"/>
    <property type="molecule type" value="Genomic_DNA"/>
</dbReference>
<evidence type="ECO:0000313" key="2">
    <source>
        <dbReference type="EMBL" id="MBP3960430.1"/>
    </source>
</evidence>
<feature type="chain" id="PRO_5047448051" evidence="1">
    <location>
        <begin position="24"/>
        <end position="197"/>
    </location>
</feature>
<comment type="caution">
    <text evidence="2">The sequence shown here is derived from an EMBL/GenBank/DDBJ whole genome shotgun (WGS) entry which is preliminary data.</text>
</comment>
<sequence>MRRLSIAAFLAVPLLLLATPDKASSNPTHYGFGCGDFCLGLFKGIHQNGPLYNYGPYYGYYPFKPYGPWDEYLRYDPNFYGTPGTGGSHGGWAHGGHLRGLFHKPSCSSCGFWHASWLQGGWFRGHTWTHSKSLSHSHKPSCSSCGGVALAAPAQPTGDVLTRYSGTGSPEQSAVFYSATPTLNPVLDLVPTAGQTK</sequence>
<evidence type="ECO:0000256" key="1">
    <source>
        <dbReference type="SAM" id="SignalP"/>
    </source>
</evidence>
<feature type="signal peptide" evidence="1">
    <location>
        <begin position="1"/>
        <end position="23"/>
    </location>
</feature>